<dbReference type="GO" id="GO:0004743">
    <property type="term" value="F:pyruvate kinase activity"/>
    <property type="evidence" value="ECO:0007669"/>
    <property type="project" value="UniProtKB-EC"/>
</dbReference>
<keyword evidence="7" id="KW-0479">Metal-binding</keyword>
<evidence type="ECO:0000259" key="15">
    <source>
        <dbReference type="Pfam" id="PF00224"/>
    </source>
</evidence>
<dbReference type="InterPro" id="IPR040442">
    <property type="entry name" value="Pyrv_kinase-like_dom_sf"/>
</dbReference>
<reference evidence="16 17" key="1">
    <citation type="submission" date="2019-10" db="EMBL/GenBank/DDBJ databases">
        <title>The Genome Sequence of Clostridium tarantellae Isolated from Fish Brain.</title>
        <authorList>
            <person name="Bano L."/>
            <person name="Kiel M."/>
            <person name="Sales G."/>
            <person name="Doxey A.C."/>
            <person name="Mansfield M.J."/>
            <person name="Schiavone M."/>
            <person name="Rossetto O."/>
            <person name="Pirazzini M."/>
            <person name="Dobrindt U."/>
            <person name="Montecucco C."/>
        </authorList>
    </citation>
    <scope>NUCLEOTIDE SEQUENCE [LARGE SCALE GENOMIC DNA]</scope>
    <source>
        <strain evidence="16 17">DSM 3997</strain>
    </source>
</reference>
<dbReference type="InterPro" id="IPR015806">
    <property type="entry name" value="Pyrv_Knase_insert_dom_sf"/>
</dbReference>
<dbReference type="OrthoDB" id="2031270at2"/>
<keyword evidence="12 14" id="KW-0324">Glycolysis</keyword>
<evidence type="ECO:0000256" key="14">
    <source>
        <dbReference type="RuleBase" id="RU000504"/>
    </source>
</evidence>
<evidence type="ECO:0000256" key="11">
    <source>
        <dbReference type="ARBA" id="ARBA00022842"/>
    </source>
</evidence>
<dbReference type="RefSeq" id="WP_152889292.1">
    <property type="nucleotide sequence ID" value="NZ_WHJC01000086.1"/>
</dbReference>
<sequence>MHLIATIGPRSSQPEIIDKIIEGGINTIRINLSHGIYENIDEAVKYIRAKYNDINILMDLQGNKIRVSNKLKTSFRATEKSNIYFCSEDDYESYLRNKKYNNLIPLNISRNILLSKSFKKIYMKDGTMEFITLGKENYTIKTLVKIGGIVRAEKGCNLPGIDRSGWGLTEKDIRDIEYALSRNVDIISYSYCCNKIQCKELKENIFAKLKNKQAIPKIWGKIETKDGIDNIKEISQELDGVVIARGDLVPETHLLNIPIIQDKIVNSLKGEFKEIIVATNVLNSMKNNNLPTINELSDIYTLIKGGATGFMLTGETTVGKKHKEVVSLLKQVTDYYKEVLKKAKKKKDDLIKNN</sequence>
<dbReference type="InterPro" id="IPR015793">
    <property type="entry name" value="Pyrv_Knase_brl"/>
</dbReference>
<evidence type="ECO:0000256" key="6">
    <source>
        <dbReference type="ARBA" id="ARBA00022679"/>
    </source>
</evidence>
<gene>
    <name evidence="16" type="ORF">GBZ86_07565</name>
</gene>
<evidence type="ECO:0000256" key="2">
    <source>
        <dbReference type="ARBA" id="ARBA00004997"/>
    </source>
</evidence>
<keyword evidence="11 14" id="KW-0460">Magnesium</keyword>
<evidence type="ECO:0000256" key="1">
    <source>
        <dbReference type="ARBA" id="ARBA00001958"/>
    </source>
</evidence>
<keyword evidence="8" id="KW-0547">Nucleotide-binding</keyword>
<accession>A0A6I1MKW4</accession>
<evidence type="ECO:0000256" key="9">
    <source>
        <dbReference type="ARBA" id="ARBA00022777"/>
    </source>
</evidence>
<dbReference type="UniPathway" id="UPA00109">
    <property type="reaction ID" value="UER00188"/>
</dbReference>
<comment type="cofactor">
    <cofactor evidence="1">
        <name>K(+)</name>
        <dbReference type="ChEBI" id="CHEBI:29103"/>
    </cofactor>
</comment>
<dbReference type="InterPro" id="IPR015813">
    <property type="entry name" value="Pyrv/PenolPyrv_kinase-like_dom"/>
</dbReference>
<dbReference type="Gene3D" id="2.40.33.10">
    <property type="entry name" value="PK beta-barrel domain-like"/>
    <property type="match status" value="1"/>
</dbReference>
<evidence type="ECO:0000313" key="17">
    <source>
        <dbReference type="Proteomes" id="UP000430345"/>
    </source>
</evidence>
<evidence type="ECO:0000256" key="4">
    <source>
        <dbReference type="ARBA" id="ARBA00012142"/>
    </source>
</evidence>
<evidence type="ECO:0000256" key="5">
    <source>
        <dbReference type="ARBA" id="ARBA00018587"/>
    </source>
</evidence>
<proteinExistence type="inferred from homology"/>
<evidence type="ECO:0000313" key="16">
    <source>
        <dbReference type="EMBL" id="MPQ43614.1"/>
    </source>
</evidence>
<dbReference type="GO" id="GO:0030955">
    <property type="term" value="F:potassium ion binding"/>
    <property type="evidence" value="ECO:0007669"/>
    <property type="project" value="InterPro"/>
</dbReference>
<dbReference type="SUPFAM" id="SSF51621">
    <property type="entry name" value="Phosphoenolpyruvate/pyruvate domain"/>
    <property type="match status" value="1"/>
</dbReference>
<evidence type="ECO:0000256" key="12">
    <source>
        <dbReference type="ARBA" id="ARBA00023152"/>
    </source>
</evidence>
<evidence type="ECO:0000256" key="7">
    <source>
        <dbReference type="ARBA" id="ARBA00022723"/>
    </source>
</evidence>
<dbReference type="SUPFAM" id="SSF50800">
    <property type="entry name" value="PK beta-barrel domain-like"/>
    <property type="match status" value="1"/>
</dbReference>
<keyword evidence="13 16" id="KW-0670">Pyruvate</keyword>
<evidence type="ECO:0000256" key="13">
    <source>
        <dbReference type="ARBA" id="ARBA00023317"/>
    </source>
</evidence>
<evidence type="ECO:0000256" key="3">
    <source>
        <dbReference type="ARBA" id="ARBA00008663"/>
    </source>
</evidence>
<dbReference type="GO" id="GO:0016301">
    <property type="term" value="F:kinase activity"/>
    <property type="evidence" value="ECO:0007669"/>
    <property type="project" value="UniProtKB-KW"/>
</dbReference>
<dbReference type="Gene3D" id="3.20.20.60">
    <property type="entry name" value="Phosphoenolpyruvate-binding domains"/>
    <property type="match status" value="1"/>
</dbReference>
<dbReference type="PANTHER" id="PTHR11817">
    <property type="entry name" value="PYRUVATE KINASE"/>
    <property type="match status" value="1"/>
</dbReference>
<evidence type="ECO:0000256" key="8">
    <source>
        <dbReference type="ARBA" id="ARBA00022741"/>
    </source>
</evidence>
<comment type="caution">
    <text evidence="16">The sequence shown here is derived from an EMBL/GenBank/DDBJ whole genome shotgun (WGS) entry which is preliminary data.</text>
</comment>
<comment type="similarity">
    <text evidence="3 14">Belongs to the pyruvate kinase family.</text>
</comment>
<dbReference type="AlphaFoldDB" id="A0A6I1MKW4"/>
<dbReference type="EMBL" id="WHJC01000086">
    <property type="protein sequence ID" value="MPQ43614.1"/>
    <property type="molecule type" value="Genomic_DNA"/>
</dbReference>
<keyword evidence="10" id="KW-0067">ATP-binding</keyword>
<comment type="pathway">
    <text evidence="2 14">Carbohydrate degradation; glycolysis; pyruvate from D-glyceraldehyde 3-phosphate: step 5/5.</text>
</comment>
<dbReference type="InterPro" id="IPR001697">
    <property type="entry name" value="Pyr_Knase"/>
</dbReference>
<dbReference type="Proteomes" id="UP000430345">
    <property type="component" value="Unassembled WGS sequence"/>
</dbReference>
<name>A0A6I1MKW4_9CLOT</name>
<comment type="catalytic activity">
    <reaction evidence="14">
        <text>pyruvate + ATP = phosphoenolpyruvate + ADP + H(+)</text>
        <dbReference type="Rhea" id="RHEA:18157"/>
        <dbReference type="ChEBI" id="CHEBI:15361"/>
        <dbReference type="ChEBI" id="CHEBI:15378"/>
        <dbReference type="ChEBI" id="CHEBI:30616"/>
        <dbReference type="ChEBI" id="CHEBI:58702"/>
        <dbReference type="ChEBI" id="CHEBI:456216"/>
        <dbReference type="EC" id="2.7.1.40"/>
    </reaction>
</comment>
<keyword evidence="9 14" id="KW-0418">Kinase</keyword>
<dbReference type="PRINTS" id="PR01050">
    <property type="entry name" value="PYRUVTKNASE"/>
</dbReference>
<feature type="domain" description="Pyruvate kinase barrel" evidence="15">
    <location>
        <begin position="3"/>
        <end position="322"/>
    </location>
</feature>
<evidence type="ECO:0000256" key="10">
    <source>
        <dbReference type="ARBA" id="ARBA00022840"/>
    </source>
</evidence>
<dbReference type="GO" id="GO:0000287">
    <property type="term" value="F:magnesium ion binding"/>
    <property type="evidence" value="ECO:0007669"/>
    <property type="project" value="InterPro"/>
</dbReference>
<dbReference type="GO" id="GO:0005524">
    <property type="term" value="F:ATP binding"/>
    <property type="evidence" value="ECO:0007669"/>
    <property type="project" value="UniProtKB-KW"/>
</dbReference>
<keyword evidence="17" id="KW-1185">Reference proteome</keyword>
<keyword evidence="6 14" id="KW-0808">Transferase</keyword>
<dbReference type="InterPro" id="IPR011037">
    <property type="entry name" value="Pyrv_Knase-like_insert_dom_sf"/>
</dbReference>
<dbReference type="EC" id="2.7.1.40" evidence="4 14"/>
<organism evidence="16 17">
    <name type="scientific">Clostridium tarantellae</name>
    <dbReference type="NCBI Taxonomy" id="39493"/>
    <lineage>
        <taxon>Bacteria</taxon>
        <taxon>Bacillati</taxon>
        <taxon>Bacillota</taxon>
        <taxon>Clostridia</taxon>
        <taxon>Eubacteriales</taxon>
        <taxon>Clostridiaceae</taxon>
        <taxon>Clostridium</taxon>
    </lineage>
</organism>
<protein>
    <recommendedName>
        <fullName evidence="5 14">Pyruvate kinase</fullName>
        <ecNumber evidence="4 14">2.7.1.40</ecNumber>
    </recommendedName>
</protein>
<dbReference type="Pfam" id="PF00224">
    <property type="entry name" value="PK"/>
    <property type="match status" value="1"/>
</dbReference>